<accession>A0A9D1E2W9</accession>
<evidence type="ECO:0000256" key="11">
    <source>
        <dbReference type="ARBA" id="ARBA00023136"/>
    </source>
</evidence>
<dbReference type="GO" id="GO:0009252">
    <property type="term" value="P:peptidoglycan biosynthetic process"/>
    <property type="evidence" value="ECO:0007669"/>
    <property type="project" value="UniProtKB-KW"/>
</dbReference>
<dbReference type="EC" id="2.4.99.28" evidence="19"/>
<comment type="catalytic activity">
    <reaction evidence="20">
        <text>[GlcNAc-(1-&gt;4)-Mur2Ac(oyl-L-Ala-gamma-D-Glu-L-Lys-D-Ala-D-Ala)](n)-di-trans,octa-cis-undecaprenyl diphosphate + beta-D-GlcNAc-(1-&gt;4)-Mur2Ac(oyl-L-Ala-gamma-D-Glu-L-Lys-D-Ala-D-Ala)-di-trans,octa-cis-undecaprenyl diphosphate = [GlcNAc-(1-&gt;4)-Mur2Ac(oyl-L-Ala-gamma-D-Glu-L-Lys-D-Ala-D-Ala)](n+1)-di-trans,octa-cis-undecaprenyl diphosphate + di-trans,octa-cis-undecaprenyl diphosphate + H(+)</text>
        <dbReference type="Rhea" id="RHEA:23708"/>
        <dbReference type="Rhea" id="RHEA-COMP:9602"/>
        <dbReference type="Rhea" id="RHEA-COMP:9603"/>
        <dbReference type="ChEBI" id="CHEBI:15378"/>
        <dbReference type="ChEBI" id="CHEBI:58405"/>
        <dbReference type="ChEBI" id="CHEBI:60033"/>
        <dbReference type="ChEBI" id="CHEBI:78435"/>
        <dbReference type="EC" id="2.4.99.28"/>
    </reaction>
</comment>
<dbReference type="EMBL" id="DVHL01000008">
    <property type="protein sequence ID" value="HIR65403.1"/>
    <property type="molecule type" value="Genomic_DNA"/>
</dbReference>
<evidence type="ECO:0000256" key="17">
    <source>
        <dbReference type="ARBA" id="ARBA00041185"/>
    </source>
</evidence>
<evidence type="ECO:0000256" key="1">
    <source>
        <dbReference type="ARBA" id="ARBA00004651"/>
    </source>
</evidence>
<evidence type="ECO:0000313" key="23">
    <source>
        <dbReference type="Proteomes" id="UP000824200"/>
    </source>
</evidence>
<comment type="subcellular location">
    <subcellularLocation>
        <location evidence="1">Cell membrane</location>
        <topology evidence="1">Multi-pass membrane protein</topology>
    </subcellularLocation>
</comment>
<feature type="transmembrane region" description="Helical" evidence="21">
    <location>
        <begin position="164"/>
        <end position="180"/>
    </location>
</feature>
<keyword evidence="6" id="KW-0808">Transferase</keyword>
<dbReference type="GO" id="GO:0051301">
    <property type="term" value="P:cell division"/>
    <property type="evidence" value="ECO:0007669"/>
    <property type="project" value="UniProtKB-KW"/>
</dbReference>
<keyword evidence="8" id="KW-0133">Cell shape</keyword>
<keyword evidence="7 21" id="KW-0812">Transmembrane</keyword>
<keyword evidence="3" id="KW-1003">Cell membrane</keyword>
<dbReference type="GO" id="GO:0015648">
    <property type="term" value="F:lipid-linked peptidoglycan transporter activity"/>
    <property type="evidence" value="ECO:0007669"/>
    <property type="project" value="TreeGrafter"/>
</dbReference>
<evidence type="ECO:0000313" key="22">
    <source>
        <dbReference type="EMBL" id="HIR65403.1"/>
    </source>
</evidence>
<dbReference type="NCBIfam" id="TIGR02614">
    <property type="entry name" value="ftsW"/>
    <property type="match status" value="1"/>
</dbReference>
<feature type="transmembrane region" description="Helical" evidence="21">
    <location>
        <begin position="140"/>
        <end position="158"/>
    </location>
</feature>
<evidence type="ECO:0000256" key="13">
    <source>
        <dbReference type="ARBA" id="ARBA00023316"/>
    </source>
</evidence>
<evidence type="ECO:0000256" key="2">
    <source>
        <dbReference type="ARBA" id="ARBA00004752"/>
    </source>
</evidence>
<sequence>MKKFDAAGKIDKVLLVSVLTLVGIGLLFVYSASMYTAEIYYGNKYFFLFKQLTGAAVGLVVMFAVSRVNTDFLKKFWIAGVIVSAVLLGCVFIPGLGIENYGAKRWIGFGSFSFQPSEIAKFAFVLFCAVYMSKKDMAKFSNSLAVVGVGVLFCGLIIAEPNMSITMCVAMLMVIMLFLGGMKWKNFLFLLAPIVLAVPVLIFAEPYRLQRLLAFLDPWASPKDEGYQLIQSLYALGSGGFFGVGLFNSRQKYRFLPFAESDFIFSVIGEETGLLGCMLVFALFAVVVVRGVRIAANSRDKFRCYLAGGISAVIAVQTLLNFAVVTGSIPPTGLPLPFISYGGTSLVVFMSAVGVLLNLSKDVLKTEGALWIT</sequence>
<evidence type="ECO:0000256" key="12">
    <source>
        <dbReference type="ARBA" id="ARBA00023306"/>
    </source>
</evidence>
<dbReference type="GO" id="GO:0008360">
    <property type="term" value="P:regulation of cell shape"/>
    <property type="evidence" value="ECO:0007669"/>
    <property type="project" value="UniProtKB-KW"/>
</dbReference>
<evidence type="ECO:0000256" key="14">
    <source>
        <dbReference type="ARBA" id="ARBA00032370"/>
    </source>
</evidence>
<dbReference type="InterPro" id="IPR001182">
    <property type="entry name" value="FtsW/RodA"/>
</dbReference>
<dbReference type="Pfam" id="PF01098">
    <property type="entry name" value="FTSW_RODA_SPOVE"/>
    <property type="match status" value="1"/>
</dbReference>
<keyword evidence="4" id="KW-0132">Cell division</keyword>
<evidence type="ECO:0000256" key="5">
    <source>
        <dbReference type="ARBA" id="ARBA00022676"/>
    </source>
</evidence>
<reference evidence="22" key="2">
    <citation type="journal article" date="2021" name="PeerJ">
        <title>Extensive microbial diversity within the chicken gut microbiome revealed by metagenomics and culture.</title>
        <authorList>
            <person name="Gilroy R."/>
            <person name="Ravi A."/>
            <person name="Getino M."/>
            <person name="Pursley I."/>
            <person name="Horton D.L."/>
            <person name="Alikhan N.F."/>
            <person name="Baker D."/>
            <person name="Gharbi K."/>
            <person name="Hall N."/>
            <person name="Watson M."/>
            <person name="Adriaenssens E.M."/>
            <person name="Foster-Nyarko E."/>
            <person name="Jarju S."/>
            <person name="Secka A."/>
            <person name="Antonio M."/>
            <person name="Oren A."/>
            <person name="Chaudhuri R.R."/>
            <person name="La Ragione R."/>
            <person name="Hildebrand F."/>
            <person name="Pallen M.J."/>
        </authorList>
    </citation>
    <scope>NUCLEOTIDE SEQUENCE</scope>
    <source>
        <strain evidence="22">CHK121-14286</strain>
    </source>
</reference>
<evidence type="ECO:0000256" key="8">
    <source>
        <dbReference type="ARBA" id="ARBA00022960"/>
    </source>
</evidence>
<evidence type="ECO:0000256" key="18">
    <source>
        <dbReference type="ARBA" id="ARBA00041418"/>
    </source>
</evidence>
<dbReference type="InterPro" id="IPR013437">
    <property type="entry name" value="FtsW"/>
</dbReference>
<dbReference type="GO" id="GO:0008955">
    <property type="term" value="F:peptidoglycan glycosyltransferase activity"/>
    <property type="evidence" value="ECO:0007669"/>
    <property type="project" value="UniProtKB-EC"/>
</dbReference>
<keyword evidence="13" id="KW-0961">Cell wall biogenesis/degradation</keyword>
<name>A0A9D1E2W9_9BACT</name>
<keyword evidence="5" id="KW-0328">Glycosyltransferase</keyword>
<feature type="transmembrane region" description="Helical" evidence="21">
    <location>
        <begin position="304"/>
        <end position="326"/>
    </location>
</feature>
<evidence type="ECO:0000256" key="7">
    <source>
        <dbReference type="ARBA" id="ARBA00022692"/>
    </source>
</evidence>
<keyword evidence="9" id="KW-0573">Peptidoglycan synthesis</keyword>
<evidence type="ECO:0000256" key="16">
    <source>
        <dbReference type="ARBA" id="ARBA00038053"/>
    </source>
</evidence>
<evidence type="ECO:0000256" key="9">
    <source>
        <dbReference type="ARBA" id="ARBA00022984"/>
    </source>
</evidence>
<feature type="transmembrane region" description="Helical" evidence="21">
    <location>
        <begin position="77"/>
        <end position="98"/>
    </location>
</feature>
<keyword evidence="10 21" id="KW-1133">Transmembrane helix</keyword>
<feature type="transmembrane region" description="Helical" evidence="21">
    <location>
        <begin position="45"/>
        <end position="65"/>
    </location>
</feature>
<dbReference type="GO" id="GO:0005886">
    <property type="term" value="C:plasma membrane"/>
    <property type="evidence" value="ECO:0007669"/>
    <property type="project" value="UniProtKB-SubCell"/>
</dbReference>
<evidence type="ECO:0000256" key="6">
    <source>
        <dbReference type="ARBA" id="ARBA00022679"/>
    </source>
</evidence>
<dbReference type="GO" id="GO:0032153">
    <property type="term" value="C:cell division site"/>
    <property type="evidence" value="ECO:0007669"/>
    <property type="project" value="TreeGrafter"/>
</dbReference>
<keyword evidence="11 21" id="KW-0472">Membrane</keyword>
<keyword evidence="12" id="KW-0131">Cell cycle</keyword>
<comment type="caution">
    <text evidence="22">The sequence shown here is derived from an EMBL/GenBank/DDBJ whole genome shotgun (WGS) entry which is preliminary data.</text>
</comment>
<protein>
    <recommendedName>
        <fullName evidence="17">Probable peptidoglycan glycosyltransferase FtsW</fullName>
        <ecNumber evidence="19">2.4.99.28</ecNumber>
    </recommendedName>
    <alternativeName>
        <fullName evidence="18">Cell division protein FtsW</fullName>
    </alternativeName>
    <alternativeName>
        <fullName evidence="15">Cell wall polymerase</fullName>
    </alternativeName>
    <alternativeName>
        <fullName evidence="14">Peptidoglycan polymerase</fullName>
    </alternativeName>
</protein>
<gene>
    <name evidence="22" type="primary">ftsW</name>
    <name evidence="22" type="ORF">IAC95_00720</name>
</gene>
<proteinExistence type="inferred from homology"/>
<feature type="transmembrane region" description="Helical" evidence="21">
    <location>
        <begin position="273"/>
        <end position="292"/>
    </location>
</feature>
<evidence type="ECO:0000256" key="3">
    <source>
        <dbReference type="ARBA" id="ARBA00022475"/>
    </source>
</evidence>
<comment type="similarity">
    <text evidence="16">Belongs to the SEDS family. FtsW subfamily.</text>
</comment>
<dbReference type="PANTHER" id="PTHR30474">
    <property type="entry name" value="CELL CYCLE PROTEIN"/>
    <property type="match status" value="1"/>
</dbReference>
<comment type="pathway">
    <text evidence="2">Cell wall biogenesis; peptidoglycan biosynthesis.</text>
</comment>
<evidence type="ECO:0000256" key="4">
    <source>
        <dbReference type="ARBA" id="ARBA00022618"/>
    </source>
</evidence>
<feature type="transmembrane region" description="Helical" evidence="21">
    <location>
        <begin position="12"/>
        <end position="33"/>
    </location>
</feature>
<dbReference type="PANTHER" id="PTHR30474:SF2">
    <property type="entry name" value="PEPTIDOGLYCAN GLYCOSYLTRANSFERASE FTSW-RELATED"/>
    <property type="match status" value="1"/>
</dbReference>
<feature type="transmembrane region" description="Helical" evidence="21">
    <location>
        <begin position="338"/>
        <end position="359"/>
    </location>
</feature>
<evidence type="ECO:0000256" key="10">
    <source>
        <dbReference type="ARBA" id="ARBA00022989"/>
    </source>
</evidence>
<evidence type="ECO:0000256" key="20">
    <source>
        <dbReference type="ARBA" id="ARBA00049902"/>
    </source>
</evidence>
<dbReference type="AlphaFoldDB" id="A0A9D1E2W9"/>
<evidence type="ECO:0000256" key="21">
    <source>
        <dbReference type="SAM" id="Phobius"/>
    </source>
</evidence>
<reference evidence="22" key="1">
    <citation type="submission" date="2020-10" db="EMBL/GenBank/DDBJ databases">
        <authorList>
            <person name="Gilroy R."/>
        </authorList>
    </citation>
    <scope>NUCLEOTIDE SEQUENCE</scope>
    <source>
        <strain evidence="22">CHK121-14286</strain>
    </source>
</reference>
<feature type="transmembrane region" description="Helical" evidence="21">
    <location>
        <begin position="118"/>
        <end position="133"/>
    </location>
</feature>
<dbReference type="Proteomes" id="UP000824200">
    <property type="component" value="Unassembled WGS sequence"/>
</dbReference>
<evidence type="ECO:0000256" key="15">
    <source>
        <dbReference type="ARBA" id="ARBA00033270"/>
    </source>
</evidence>
<evidence type="ECO:0000256" key="19">
    <source>
        <dbReference type="ARBA" id="ARBA00044770"/>
    </source>
</evidence>
<dbReference type="GO" id="GO:0071555">
    <property type="term" value="P:cell wall organization"/>
    <property type="evidence" value="ECO:0007669"/>
    <property type="project" value="UniProtKB-KW"/>
</dbReference>
<feature type="transmembrane region" description="Helical" evidence="21">
    <location>
        <begin position="187"/>
        <end position="204"/>
    </location>
</feature>
<organism evidence="22 23">
    <name type="scientific">Candidatus Fimimonas gallinarum</name>
    <dbReference type="NCBI Taxonomy" id="2840821"/>
    <lineage>
        <taxon>Bacteria</taxon>
        <taxon>Pseudomonadati</taxon>
        <taxon>Myxococcota</taxon>
        <taxon>Myxococcia</taxon>
        <taxon>Myxococcales</taxon>
        <taxon>Cystobacterineae</taxon>
        <taxon>Myxococcaceae</taxon>
        <taxon>Myxococcaceae incertae sedis</taxon>
        <taxon>Candidatus Fimimonas</taxon>
    </lineage>
</organism>